<feature type="region of interest" description="Disordered" evidence="1">
    <location>
        <begin position="133"/>
        <end position="200"/>
    </location>
</feature>
<evidence type="ECO:0000256" key="1">
    <source>
        <dbReference type="SAM" id="MobiDB-lite"/>
    </source>
</evidence>
<proteinExistence type="predicted"/>
<sequence>MAASFFVAKSLSGVSNLEDATCLEMLVNTDEQSLGNFGAMLPNLVQLKLSNSVISTVSGAFFTFLLEMAGYEYRKSIHQAVPRLKILDDEPFLVEKVGGKDVLRDMPESAKSARVPNHLKEEWQLISNALKTVENEQEETEPSKPVAAARPASARKNTRPKTAMSRQRPSSAMRQRPGSSIGQRPGSSLGSSGNSFELSGIFQGDDSSDLTHGSGEVICGNISKALKARRKNIKAFNSVIPPFTTNSPIHTPEKSYEEENNKQFPSKHDVFTELREWRQQFAK</sequence>
<name>A0A6P8J6R6_ACTTE</name>
<dbReference type="GeneID" id="116307457"/>
<evidence type="ECO:0000313" key="3">
    <source>
        <dbReference type="RefSeq" id="XP_031573578.1"/>
    </source>
</evidence>
<dbReference type="FunCoup" id="A0A6P8J6R6">
    <property type="interactions" value="17"/>
</dbReference>
<feature type="region of interest" description="Disordered" evidence="1">
    <location>
        <begin position="246"/>
        <end position="267"/>
    </location>
</feature>
<accession>A0A6P8J6R6</accession>
<feature type="compositionally biased region" description="Basic and acidic residues" evidence="1">
    <location>
        <begin position="251"/>
        <end position="267"/>
    </location>
</feature>
<dbReference type="InterPro" id="IPR040091">
    <property type="entry name" value="LRRC56"/>
</dbReference>
<dbReference type="KEGG" id="aten:116307457"/>
<organism evidence="2 3">
    <name type="scientific">Actinia tenebrosa</name>
    <name type="common">Australian red waratah sea anemone</name>
    <dbReference type="NCBI Taxonomy" id="6105"/>
    <lineage>
        <taxon>Eukaryota</taxon>
        <taxon>Metazoa</taxon>
        <taxon>Cnidaria</taxon>
        <taxon>Anthozoa</taxon>
        <taxon>Hexacorallia</taxon>
        <taxon>Actiniaria</taxon>
        <taxon>Actiniidae</taxon>
        <taxon>Actinia</taxon>
    </lineage>
</organism>
<gene>
    <name evidence="3" type="primary">LOC116307457</name>
</gene>
<dbReference type="OrthoDB" id="676979at2759"/>
<feature type="compositionally biased region" description="Polar residues" evidence="1">
    <location>
        <begin position="164"/>
        <end position="197"/>
    </location>
</feature>
<dbReference type="PANTHER" id="PTHR22708:SF0">
    <property type="entry name" value="LEUCINE-RICH REPEAT-CONTAINING PROTEIN 56"/>
    <property type="match status" value="1"/>
</dbReference>
<dbReference type="RefSeq" id="XP_031573578.1">
    <property type="nucleotide sequence ID" value="XM_031717718.1"/>
</dbReference>
<dbReference type="AlphaFoldDB" id="A0A6P8J6R6"/>
<dbReference type="InParanoid" id="A0A6P8J6R6"/>
<dbReference type="Proteomes" id="UP000515163">
    <property type="component" value="Unplaced"/>
</dbReference>
<evidence type="ECO:0000313" key="2">
    <source>
        <dbReference type="Proteomes" id="UP000515163"/>
    </source>
</evidence>
<reference evidence="3" key="1">
    <citation type="submission" date="2025-08" db="UniProtKB">
        <authorList>
            <consortium name="RefSeq"/>
        </authorList>
    </citation>
    <scope>IDENTIFICATION</scope>
    <source>
        <tissue evidence="3">Tentacle</tissue>
    </source>
</reference>
<keyword evidence="2" id="KW-1185">Reference proteome</keyword>
<protein>
    <submittedName>
        <fullName evidence="3">Leucine-rich repeat-containing protein 56-like</fullName>
    </submittedName>
</protein>
<dbReference type="PANTHER" id="PTHR22708">
    <property type="entry name" value="LEUCINE-RICH REPEAT-CONTAINING PROTEIN 56"/>
    <property type="match status" value="1"/>
</dbReference>